<name>A0A0V8J2C7_9BACL</name>
<proteinExistence type="predicted"/>
<dbReference type="CDD" id="cd04301">
    <property type="entry name" value="NAT_SF"/>
    <property type="match status" value="1"/>
</dbReference>
<feature type="domain" description="N-acetyltransferase" evidence="1">
    <location>
        <begin position="133"/>
        <end position="256"/>
    </location>
</feature>
<evidence type="ECO:0000313" key="2">
    <source>
        <dbReference type="EMBL" id="KSU81191.1"/>
    </source>
</evidence>
<dbReference type="GO" id="GO:0016747">
    <property type="term" value="F:acyltransferase activity, transferring groups other than amino-acyl groups"/>
    <property type="evidence" value="ECO:0007669"/>
    <property type="project" value="InterPro"/>
</dbReference>
<dbReference type="RefSeq" id="WP_061974936.1">
    <property type="nucleotide sequence ID" value="NZ_FMAV01000004.1"/>
</dbReference>
<dbReference type="InterPro" id="IPR016181">
    <property type="entry name" value="Acyl_CoA_acyltransferase"/>
</dbReference>
<gene>
    <name evidence="2" type="ORF">AS030_19835</name>
</gene>
<organism evidence="2 3">
    <name type="scientific">Fictibacillus enclensis</name>
    <dbReference type="NCBI Taxonomy" id="1017270"/>
    <lineage>
        <taxon>Bacteria</taxon>
        <taxon>Bacillati</taxon>
        <taxon>Bacillota</taxon>
        <taxon>Bacilli</taxon>
        <taxon>Bacillales</taxon>
        <taxon>Fictibacillaceae</taxon>
        <taxon>Fictibacillus</taxon>
    </lineage>
</organism>
<dbReference type="SUPFAM" id="SSF55729">
    <property type="entry name" value="Acyl-CoA N-acyltransferases (Nat)"/>
    <property type="match status" value="1"/>
</dbReference>
<reference evidence="2 3" key="1">
    <citation type="journal article" date="2014" name="Antonie Van Leeuwenhoek">
        <title>Fictibacillus enclensis sp. nov., isolated from marine sediment.</title>
        <authorList>
            <person name="Dastager S.G."/>
            <person name="Mawlankar R."/>
            <person name="Srinivasan K."/>
            <person name="Tang S.K."/>
            <person name="Lee J.C."/>
            <person name="Ramana V.V."/>
            <person name="Shouche Y.S."/>
        </authorList>
    </citation>
    <scope>NUCLEOTIDE SEQUENCE [LARGE SCALE GENOMIC DNA]</scope>
    <source>
        <strain evidence="2 3">NIO-1003</strain>
    </source>
</reference>
<dbReference type="Gene3D" id="3.40.630.30">
    <property type="match status" value="1"/>
</dbReference>
<dbReference type="Pfam" id="PF00583">
    <property type="entry name" value="Acetyltransf_1"/>
    <property type="match status" value="1"/>
</dbReference>
<dbReference type="OrthoDB" id="7833882at2"/>
<dbReference type="Pfam" id="PF18015">
    <property type="entry name" value="Acetyltransf_19"/>
    <property type="match status" value="1"/>
</dbReference>
<protein>
    <submittedName>
        <fullName evidence="2">GCN5 family acetyltransferase</fullName>
    </submittedName>
</protein>
<dbReference type="InterPro" id="IPR040579">
    <property type="entry name" value="Acetyltransf_19"/>
</dbReference>
<comment type="caution">
    <text evidence="2">The sequence shown here is derived from an EMBL/GenBank/DDBJ whole genome shotgun (WGS) entry which is preliminary data.</text>
</comment>
<dbReference type="Proteomes" id="UP000054099">
    <property type="component" value="Unassembled WGS sequence"/>
</dbReference>
<dbReference type="AlphaFoldDB" id="A0A0V8J2C7"/>
<evidence type="ECO:0000259" key="1">
    <source>
        <dbReference type="PROSITE" id="PS51186"/>
    </source>
</evidence>
<accession>A0A0V8J2C7</accession>
<keyword evidence="2" id="KW-0808">Transferase</keyword>
<keyword evidence="3" id="KW-1185">Reference proteome</keyword>
<dbReference type="PROSITE" id="PS51186">
    <property type="entry name" value="GNAT"/>
    <property type="match status" value="1"/>
</dbReference>
<evidence type="ECO:0000313" key="3">
    <source>
        <dbReference type="Proteomes" id="UP000054099"/>
    </source>
</evidence>
<dbReference type="Gene3D" id="3.40.630.80">
    <property type="match status" value="1"/>
</dbReference>
<dbReference type="InterPro" id="IPR000182">
    <property type="entry name" value="GNAT_dom"/>
</dbReference>
<dbReference type="EMBL" id="LNQN01000006">
    <property type="protein sequence ID" value="KSU81191.1"/>
    <property type="molecule type" value="Genomic_DNA"/>
</dbReference>
<sequence length="256" mass="29899">MNPFKECNRDDVKELMEEYIQTLSSPIDSFLENHILKSKFYQISAGSFMIGYFAIHNNEKMTQFYIRQSHLHLAQDTFKQVLECYFIRSLFVPTCDELFLGLALDQDFKIEKQAYFFQDSKQQRASESLYSGGEFRLAREEDVPGIIAISADFFQQADEMAEKEELFTFTKDDTLLGVGVFERSKLLNGYASIGMFTNESYRQQGVGQTIINHLKQWCYEHHMIPICGCWYYNTNSKKTLERAGMVTKTRLLNFVR</sequence>